<dbReference type="InParanoid" id="E8N249"/>
<feature type="transmembrane region" description="Helical" evidence="8">
    <location>
        <begin position="248"/>
        <end position="266"/>
    </location>
</feature>
<keyword evidence="3" id="KW-1003">Cell membrane</keyword>
<evidence type="ECO:0000256" key="7">
    <source>
        <dbReference type="ARBA" id="ARBA00023136"/>
    </source>
</evidence>
<feature type="domain" description="ABC transmembrane type-1" evidence="9">
    <location>
        <begin position="347"/>
        <end position="536"/>
    </location>
</feature>
<dbReference type="HOGENOM" id="CLU_021838_0_0_0"/>
<name>E8N249_ANATU</name>
<protein>
    <submittedName>
        <fullName evidence="10">ABC transporter permease protein</fullName>
    </submittedName>
</protein>
<evidence type="ECO:0000313" key="10">
    <source>
        <dbReference type="EMBL" id="BAJ64996.1"/>
    </source>
</evidence>
<keyword evidence="2 8" id="KW-0813">Transport</keyword>
<comment type="similarity">
    <text evidence="8">Belongs to the binding-protein-dependent transport system permease family.</text>
</comment>
<dbReference type="GO" id="GO:0055085">
    <property type="term" value="P:transmembrane transport"/>
    <property type="evidence" value="ECO:0007669"/>
    <property type="project" value="InterPro"/>
</dbReference>
<accession>E8N249</accession>
<feature type="transmembrane region" description="Helical" evidence="8">
    <location>
        <begin position="148"/>
        <end position="167"/>
    </location>
</feature>
<feature type="transmembrane region" description="Helical" evidence="8">
    <location>
        <begin position="462"/>
        <end position="486"/>
    </location>
</feature>
<dbReference type="STRING" id="926569.ANT_29700"/>
<dbReference type="PROSITE" id="PS50928">
    <property type="entry name" value="ABC_TM1"/>
    <property type="match status" value="2"/>
</dbReference>
<keyword evidence="4" id="KW-0997">Cell inner membrane</keyword>
<dbReference type="KEGG" id="atm:ANT_29700"/>
<keyword evidence="11" id="KW-1185">Reference proteome</keyword>
<evidence type="ECO:0000256" key="4">
    <source>
        <dbReference type="ARBA" id="ARBA00022519"/>
    </source>
</evidence>
<gene>
    <name evidence="10" type="ordered locus">ANT_29700</name>
</gene>
<feature type="transmembrane region" description="Helical" evidence="8">
    <location>
        <begin position="409"/>
        <end position="426"/>
    </location>
</feature>
<evidence type="ECO:0000259" key="9">
    <source>
        <dbReference type="PROSITE" id="PS50928"/>
    </source>
</evidence>
<evidence type="ECO:0000256" key="6">
    <source>
        <dbReference type="ARBA" id="ARBA00022989"/>
    </source>
</evidence>
<feature type="transmembrane region" description="Helical" evidence="8">
    <location>
        <begin position="515"/>
        <end position="538"/>
    </location>
</feature>
<dbReference type="InterPro" id="IPR000515">
    <property type="entry name" value="MetI-like"/>
</dbReference>
<feature type="transmembrane region" description="Helical" evidence="8">
    <location>
        <begin position="343"/>
        <end position="370"/>
    </location>
</feature>
<dbReference type="OrthoDB" id="9776648at2"/>
<feature type="transmembrane region" description="Helical" evidence="8">
    <location>
        <begin position="299"/>
        <end position="323"/>
    </location>
</feature>
<evidence type="ECO:0000256" key="5">
    <source>
        <dbReference type="ARBA" id="ARBA00022692"/>
    </source>
</evidence>
<reference evidence="10 11" key="1">
    <citation type="submission" date="2010-12" db="EMBL/GenBank/DDBJ databases">
        <title>Whole genome sequence of Anaerolinea thermophila UNI-1.</title>
        <authorList>
            <person name="Narita-Yamada S."/>
            <person name="Kishi E."/>
            <person name="Watanabe Y."/>
            <person name="Takasaki K."/>
            <person name="Ankai A."/>
            <person name="Oguchi A."/>
            <person name="Fukui S."/>
            <person name="Takahashi M."/>
            <person name="Yashiro I."/>
            <person name="Hosoyama A."/>
            <person name="Sekiguchi Y."/>
            <person name="Hanada S."/>
            <person name="Fujita N."/>
        </authorList>
    </citation>
    <scope>NUCLEOTIDE SEQUENCE [LARGE SCALE GENOMIC DNA]</scope>
    <source>
        <strain evidence="11">DSM 14523 / JCM 11388 / NBRC 100420 / UNI-1</strain>
    </source>
</reference>
<feature type="transmembrane region" description="Helical" evidence="8">
    <location>
        <begin position="99"/>
        <end position="122"/>
    </location>
</feature>
<keyword evidence="6 8" id="KW-1133">Transmembrane helix</keyword>
<sequence>MSDSFAHAASLRHTAPSFSPRLAFAAGLVGLFVAVPLGYIFVRALGADPADWQRLLQTRVWGLLGNTLGLAFAVTTGTLLLGVGLAFLTERTDLPGRKFFRWALALPLAIPPYIGAIIHLALMRPRGGIIPQMLESWLGQVLPLPSPLGFWGAVFVLTLFTYPYVYLLSGAAFRSLHASLEEAARTLGRTPLQTLWQVTLPALRPGLLAGSLLVMLDVLAEYGTVALLRYETFSSAIFVQLSGRYNRSAAAVLSGVLVLLAMFILWGELRAQGQARFTQMEGGWRPAPPLRLGRWRIPALMAVLGVSVAALFVPLGVLTTWSVQALARPEITAAVFRTGSQGFGHFAFNSVWTAGLAAVLAIVLSLPVALFARRSPSRFSHFLTRLAQVGYAIPGVVIALSLVLLVNRFLPFLYGTPLVVVMAYVLRHMPQAVRASESALSLLAPTLEEAARTLGRTSAQTLFQVTLPLVLPGLLAGGALVFLTSLKELPATLLLRPAGFDTLAVRVWMWATDGFYLQAAPAALFLVLVSIVPLAFLLRREQIFR</sequence>
<evidence type="ECO:0000256" key="1">
    <source>
        <dbReference type="ARBA" id="ARBA00004429"/>
    </source>
</evidence>
<dbReference type="PANTHER" id="PTHR43357">
    <property type="entry name" value="INNER MEMBRANE ABC TRANSPORTER PERMEASE PROTEIN YDCV"/>
    <property type="match status" value="1"/>
</dbReference>
<feature type="transmembrane region" description="Helical" evidence="8">
    <location>
        <begin position="382"/>
        <end position="403"/>
    </location>
</feature>
<comment type="subcellular location">
    <subcellularLocation>
        <location evidence="1">Cell inner membrane</location>
        <topology evidence="1">Multi-pass membrane protein</topology>
    </subcellularLocation>
    <subcellularLocation>
        <location evidence="8">Cell membrane</location>
        <topology evidence="8">Multi-pass membrane protein</topology>
    </subcellularLocation>
</comment>
<organism evidence="10 11">
    <name type="scientific">Anaerolinea thermophila (strain DSM 14523 / JCM 11388 / NBRC 100420 / UNI-1)</name>
    <dbReference type="NCBI Taxonomy" id="926569"/>
    <lineage>
        <taxon>Bacteria</taxon>
        <taxon>Bacillati</taxon>
        <taxon>Chloroflexota</taxon>
        <taxon>Anaerolineae</taxon>
        <taxon>Anaerolineales</taxon>
        <taxon>Anaerolineaceae</taxon>
        <taxon>Anaerolinea</taxon>
    </lineage>
</organism>
<dbReference type="GO" id="GO:0005886">
    <property type="term" value="C:plasma membrane"/>
    <property type="evidence" value="ECO:0007669"/>
    <property type="project" value="UniProtKB-SubCell"/>
</dbReference>
<dbReference type="InterPro" id="IPR035906">
    <property type="entry name" value="MetI-like_sf"/>
</dbReference>
<dbReference type="CDD" id="cd06261">
    <property type="entry name" value="TM_PBP2"/>
    <property type="match status" value="2"/>
</dbReference>
<dbReference type="Proteomes" id="UP000008922">
    <property type="component" value="Chromosome"/>
</dbReference>
<feature type="transmembrane region" description="Helical" evidence="8">
    <location>
        <begin position="21"/>
        <end position="41"/>
    </location>
</feature>
<dbReference type="SUPFAM" id="SSF161098">
    <property type="entry name" value="MetI-like"/>
    <property type="match status" value="2"/>
</dbReference>
<proteinExistence type="inferred from homology"/>
<dbReference type="EMBL" id="AP012029">
    <property type="protein sequence ID" value="BAJ64996.1"/>
    <property type="molecule type" value="Genomic_DNA"/>
</dbReference>
<feature type="transmembrane region" description="Helical" evidence="8">
    <location>
        <begin position="61"/>
        <end position="87"/>
    </location>
</feature>
<keyword evidence="7 8" id="KW-0472">Membrane</keyword>
<dbReference type="eggNOG" id="COG1178">
    <property type="taxonomic scope" value="Bacteria"/>
</dbReference>
<evidence type="ECO:0000256" key="3">
    <source>
        <dbReference type="ARBA" id="ARBA00022475"/>
    </source>
</evidence>
<dbReference type="Gene3D" id="1.10.3720.10">
    <property type="entry name" value="MetI-like"/>
    <property type="match status" value="2"/>
</dbReference>
<keyword evidence="5 8" id="KW-0812">Transmembrane</keyword>
<dbReference type="Pfam" id="PF00528">
    <property type="entry name" value="BPD_transp_1"/>
    <property type="match status" value="2"/>
</dbReference>
<evidence type="ECO:0000256" key="2">
    <source>
        <dbReference type="ARBA" id="ARBA00022448"/>
    </source>
</evidence>
<dbReference type="PANTHER" id="PTHR43357:SF3">
    <property type="entry name" value="FE(3+)-TRANSPORT SYSTEM PERMEASE PROTEIN FBPB 2"/>
    <property type="match status" value="1"/>
</dbReference>
<feature type="transmembrane region" description="Helical" evidence="8">
    <location>
        <begin position="207"/>
        <end position="228"/>
    </location>
</feature>
<dbReference type="AlphaFoldDB" id="E8N249"/>
<evidence type="ECO:0000256" key="8">
    <source>
        <dbReference type="RuleBase" id="RU363032"/>
    </source>
</evidence>
<feature type="domain" description="ABC transmembrane type-1" evidence="9">
    <location>
        <begin position="64"/>
        <end position="266"/>
    </location>
</feature>
<evidence type="ECO:0000313" key="11">
    <source>
        <dbReference type="Proteomes" id="UP000008922"/>
    </source>
</evidence>
<dbReference type="RefSeq" id="WP_013561340.1">
    <property type="nucleotide sequence ID" value="NC_014960.1"/>
</dbReference>